<gene>
    <name evidence="3" type="ORF">BCR44DRAFT_1430664</name>
</gene>
<protein>
    <submittedName>
        <fullName evidence="3">Uncharacterized protein</fullName>
    </submittedName>
</protein>
<keyword evidence="4" id="KW-1185">Reference proteome</keyword>
<evidence type="ECO:0000256" key="1">
    <source>
        <dbReference type="SAM" id="MobiDB-lite"/>
    </source>
</evidence>
<dbReference type="Proteomes" id="UP000193411">
    <property type="component" value="Unassembled WGS sequence"/>
</dbReference>
<proteinExistence type="predicted"/>
<feature type="compositionally biased region" description="Low complexity" evidence="1">
    <location>
        <begin position="41"/>
        <end position="53"/>
    </location>
</feature>
<accession>A0A1Y2HRH1</accession>
<name>A0A1Y2HRH1_9FUNG</name>
<feature type="signal peptide" evidence="2">
    <location>
        <begin position="1"/>
        <end position="21"/>
    </location>
</feature>
<feature type="region of interest" description="Disordered" evidence="1">
    <location>
        <begin position="17"/>
        <end position="56"/>
    </location>
</feature>
<evidence type="ECO:0000313" key="3">
    <source>
        <dbReference type="EMBL" id="ORZ37196.1"/>
    </source>
</evidence>
<keyword evidence="2" id="KW-0732">Signal</keyword>
<dbReference type="AlphaFoldDB" id="A0A1Y2HRH1"/>
<organism evidence="3 4">
    <name type="scientific">Catenaria anguillulae PL171</name>
    <dbReference type="NCBI Taxonomy" id="765915"/>
    <lineage>
        <taxon>Eukaryota</taxon>
        <taxon>Fungi</taxon>
        <taxon>Fungi incertae sedis</taxon>
        <taxon>Blastocladiomycota</taxon>
        <taxon>Blastocladiomycetes</taxon>
        <taxon>Blastocladiales</taxon>
        <taxon>Catenariaceae</taxon>
        <taxon>Catenaria</taxon>
    </lineage>
</organism>
<sequence>MPPNLSALVGLMSLLPASSHSQSQSHHHQRTNDVSSISRETTATSSLAAAAASPDDQTLIPVVQSMPAAAAPRGDLDVEASHWNRLFGRLDAFETRVVNSFSAVNERIGALEARMARLELHVSHSSDPPSPRIPHDAFK</sequence>
<dbReference type="EMBL" id="MCFL01000013">
    <property type="protein sequence ID" value="ORZ37196.1"/>
    <property type="molecule type" value="Genomic_DNA"/>
</dbReference>
<evidence type="ECO:0000313" key="4">
    <source>
        <dbReference type="Proteomes" id="UP000193411"/>
    </source>
</evidence>
<comment type="caution">
    <text evidence="3">The sequence shown here is derived from an EMBL/GenBank/DDBJ whole genome shotgun (WGS) entry which is preliminary data.</text>
</comment>
<feature type="chain" id="PRO_5012779299" evidence="2">
    <location>
        <begin position="22"/>
        <end position="139"/>
    </location>
</feature>
<reference evidence="3 4" key="1">
    <citation type="submission" date="2016-07" db="EMBL/GenBank/DDBJ databases">
        <title>Pervasive Adenine N6-methylation of Active Genes in Fungi.</title>
        <authorList>
            <consortium name="DOE Joint Genome Institute"/>
            <person name="Mondo S.J."/>
            <person name="Dannebaum R.O."/>
            <person name="Kuo R.C."/>
            <person name="Labutti K."/>
            <person name="Haridas S."/>
            <person name="Kuo A."/>
            <person name="Salamov A."/>
            <person name="Ahrendt S.R."/>
            <person name="Lipzen A."/>
            <person name="Sullivan W."/>
            <person name="Andreopoulos W.B."/>
            <person name="Clum A."/>
            <person name="Lindquist E."/>
            <person name="Daum C."/>
            <person name="Ramamoorthy G.K."/>
            <person name="Gryganskyi A."/>
            <person name="Culley D."/>
            <person name="Magnuson J.K."/>
            <person name="James T.Y."/>
            <person name="O'Malley M.A."/>
            <person name="Stajich J.E."/>
            <person name="Spatafora J.W."/>
            <person name="Visel A."/>
            <person name="Grigoriev I.V."/>
        </authorList>
    </citation>
    <scope>NUCLEOTIDE SEQUENCE [LARGE SCALE GENOMIC DNA]</scope>
    <source>
        <strain evidence="3 4">PL171</strain>
    </source>
</reference>
<evidence type="ECO:0000256" key="2">
    <source>
        <dbReference type="SAM" id="SignalP"/>
    </source>
</evidence>